<accession>A0A1T5CN53</accession>
<dbReference type="Pfam" id="PF09527">
    <property type="entry name" value="ATPase_gene1"/>
    <property type="match status" value="1"/>
</dbReference>
<keyword evidence="4" id="KW-1185">Reference proteome</keyword>
<keyword evidence="2" id="KW-1133">Transmembrane helix</keyword>
<keyword evidence="1" id="KW-0813">Transport</keyword>
<evidence type="ECO:0000313" key="3">
    <source>
        <dbReference type="EMBL" id="SKB60743.1"/>
    </source>
</evidence>
<keyword evidence="1 2" id="KW-0472">Membrane</keyword>
<evidence type="ECO:0000256" key="2">
    <source>
        <dbReference type="SAM" id="Phobius"/>
    </source>
</evidence>
<dbReference type="GO" id="GO:1902600">
    <property type="term" value="P:proton transmembrane transport"/>
    <property type="evidence" value="ECO:0007669"/>
    <property type="project" value="UniProtKB-KW"/>
</dbReference>
<dbReference type="OrthoDB" id="15401at2"/>
<organism evidence="3 4">
    <name type="scientific">Rhizorhabdus histidinilytica</name>
    <dbReference type="NCBI Taxonomy" id="439228"/>
    <lineage>
        <taxon>Bacteria</taxon>
        <taxon>Pseudomonadati</taxon>
        <taxon>Pseudomonadota</taxon>
        <taxon>Alphaproteobacteria</taxon>
        <taxon>Sphingomonadales</taxon>
        <taxon>Sphingomonadaceae</taxon>
        <taxon>Rhizorhabdus</taxon>
    </lineage>
</organism>
<dbReference type="PIRSF" id="PIRSF032126">
    <property type="entry name" value="F0F1_ATP_synthase_subunit_I"/>
    <property type="match status" value="1"/>
</dbReference>
<comment type="similarity">
    <text evidence="1">Belongs to the bacterial AtpI family.</text>
</comment>
<dbReference type="InterPro" id="IPR016989">
    <property type="entry name" value="Atp1_alphaprobac"/>
</dbReference>
<keyword evidence="1" id="KW-0406">Ion transport</keyword>
<dbReference type="GO" id="GO:0045259">
    <property type="term" value="C:proton-transporting ATP synthase complex"/>
    <property type="evidence" value="ECO:0007669"/>
    <property type="project" value="UniProtKB-UniRule"/>
</dbReference>
<dbReference type="EMBL" id="FUYM01000004">
    <property type="protein sequence ID" value="SKB60743.1"/>
    <property type="molecule type" value="Genomic_DNA"/>
</dbReference>
<protein>
    <recommendedName>
        <fullName evidence="1">ATP synthase protein I</fullName>
    </recommendedName>
</protein>
<keyword evidence="1" id="KW-0375">Hydrogen ion transport</keyword>
<comment type="function">
    <text evidence="1">A possible function for this protein is to guide the assembly of the membrane sector of the ATPase enzyme complex.</text>
</comment>
<dbReference type="Proteomes" id="UP000189818">
    <property type="component" value="Unassembled WGS sequence"/>
</dbReference>
<proteinExistence type="inferred from homology"/>
<name>A0A1T5CN53_9SPHN</name>
<evidence type="ECO:0000256" key="1">
    <source>
        <dbReference type="PIRNR" id="PIRNR032126"/>
    </source>
</evidence>
<dbReference type="AlphaFoldDB" id="A0A1T5CN53"/>
<feature type="transmembrane region" description="Helical" evidence="2">
    <location>
        <begin position="80"/>
        <end position="98"/>
    </location>
</feature>
<gene>
    <name evidence="3" type="ORF">SAMN06295920_104173</name>
</gene>
<dbReference type="InterPro" id="IPR032820">
    <property type="entry name" value="ATPase_put"/>
</dbReference>
<feature type="transmembrane region" description="Helical" evidence="2">
    <location>
        <begin position="53"/>
        <end position="74"/>
    </location>
</feature>
<dbReference type="STRING" id="439228.SAMN06295920_104173"/>
<reference evidence="4" key="1">
    <citation type="submission" date="2017-02" db="EMBL/GenBank/DDBJ databases">
        <authorList>
            <person name="Varghese N."/>
            <person name="Submissions S."/>
        </authorList>
    </citation>
    <scope>NUCLEOTIDE SEQUENCE [LARGE SCALE GENOMIC DNA]</scope>
    <source>
        <strain evidence="4">UM2</strain>
    </source>
</reference>
<dbReference type="RefSeq" id="WP_079648080.1">
    <property type="nucleotide sequence ID" value="NZ_FUYM01000004.1"/>
</dbReference>
<sequence length="106" mass="11767">MAANDPGQDPESVGDQRLTSLDERLQAAQHAERVRTASVHKKPEKGYSQGNRVLAELIAGIVGGSLLGWCFDRWLGTKPWLLLVMLFLGIAVAFRNIIRISQERPE</sequence>
<evidence type="ECO:0000313" key="4">
    <source>
        <dbReference type="Proteomes" id="UP000189818"/>
    </source>
</evidence>
<keyword evidence="2" id="KW-0812">Transmembrane</keyword>